<reference evidence="7" key="1">
    <citation type="submission" date="2020-08" db="EMBL/GenBank/DDBJ databases">
        <title>Genome public.</title>
        <authorList>
            <person name="Liu C."/>
            <person name="Sun Q."/>
        </authorList>
    </citation>
    <scope>NUCLEOTIDE SEQUENCE</scope>
    <source>
        <strain evidence="7">NSJ-54</strain>
    </source>
</reference>
<keyword evidence="8" id="KW-1185">Reference proteome</keyword>
<feature type="transmembrane region" description="Helical" evidence="6">
    <location>
        <begin position="200"/>
        <end position="225"/>
    </location>
</feature>
<comment type="subcellular location">
    <subcellularLocation>
        <location evidence="1">Cell membrane</location>
        <topology evidence="1">Multi-pass membrane protein</topology>
    </subcellularLocation>
</comment>
<keyword evidence="2" id="KW-1003">Cell membrane</keyword>
<keyword evidence="3 6" id="KW-0812">Transmembrane</keyword>
<accession>A0A926ICP7</accession>
<keyword evidence="5 6" id="KW-0472">Membrane</keyword>
<feature type="transmembrane region" description="Helical" evidence="6">
    <location>
        <begin position="12"/>
        <end position="35"/>
    </location>
</feature>
<evidence type="ECO:0000256" key="6">
    <source>
        <dbReference type="SAM" id="Phobius"/>
    </source>
</evidence>
<evidence type="ECO:0000256" key="1">
    <source>
        <dbReference type="ARBA" id="ARBA00004651"/>
    </source>
</evidence>
<dbReference type="GO" id="GO:0005886">
    <property type="term" value="C:plasma membrane"/>
    <property type="evidence" value="ECO:0007669"/>
    <property type="project" value="UniProtKB-SubCell"/>
</dbReference>
<proteinExistence type="predicted"/>
<comment type="caution">
    <text evidence="7">The sequence shown here is derived from an EMBL/GenBank/DDBJ whole genome shotgun (WGS) entry which is preliminary data.</text>
</comment>
<evidence type="ECO:0000313" key="8">
    <source>
        <dbReference type="Proteomes" id="UP000660861"/>
    </source>
</evidence>
<evidence type="ECO:0000313" key="7">
    <source>
        <dbReference type="EMBL" id="MBC8571442.1"/>
    </source>
</evidence>
<name>A0A926ICP7_9FIRM</name>
<feature type="transmembrane region" description="Helical" evidence="6">
    <location>
        <begin position="156"/>
        <end position="180"/>
    </location>
</feature>
<feature type="transmembrane region" description="Helical" evidence="6">
    <location>
        <begin position="99"/>
        <end position="120"/>
    </location>
</feature>
<dbReference type="AlphaFoldDB" id="A0A926ICP7"/>
<evidence type="ECO:0000256" key="3">
    <source>
        <dbReference type="ARBA" id="ARBA00022692"/>
    </source>
</evidence>
<evidence type="ECO:0000256" key="2">
    <source>
        <dbReference type="ARBA" id="ARBA00022475"/>
    </source>
</evidence>
<gene>
    <name evidence="7" type="ORF">H8709_11510</name>
</gene>
<feature type="transmembrane region" description="Helical" evidence="6">
    <location>
        <begin position="47"/>
        <end position="65"/>
    </location>
</feature>
<protein>
    <submittedName>
        <fullName evidence="7">ABC transporter permease subunit</fullName>
    </submittedName>
</protein>
<dbReference type="PANTHER" id="PTHR30294:SF29">
    <property type="entry name" value="MULTIDRUG ABC TRANSPORTER PERMEASE YBHS-RELATED"/>
    <property type="match status" value="1"/>
</dbReference>
<dbReference type="InterPro" id="IPR051449">
    <property type="entry name" value="ABC-2_transporter_component"/>
</dbReference>
<dbReference type="PANTHER" id="PTHR30294">
    <property type="entry name" value="MEMBRANE COMPONENT OF ABC TRANSPORTER YHHJ-RELATED"/>
    <property type="match status" value="1"/>
</dbReference>
<keyword evidence="4 6" id="KW-1133">Transmembrane helix</keyword>
<evidence type="ECO:0000256" key="4">
    <source>
        <dbReference type="ARBA" id="ARBA00022989"/>
    </source>
</evidence>
<organism evidence="7 8">
    <name type="scientific">Zongyangia hominis</name>
    <dbReference type="NCBI Taxonomy" id="2763677"/>
    <lineage>
        <taxon>Bacteria</taxon>
        <taxon>Bacillati</taxon>
        <taxon>Bacillota</taxon>
        <taxon>Clostridia</taxon>
        <taxon>Eubacteriales</taxon>
        <taxon>Oscillospiraceae</taxon>
        <taxon>Zongyangia</taxon>
    </lineage>
</organism>
<dbReference type="Proteomes" id="UP000660861">
    <property type="component" value="Unassembled WGS sequence"/>
</dbReference>
<feature type="transmembrane region" description="Helical" evidence="6">
    <location>
        <begin position="126"/>
        <end position="144"/>
    </location>
</feature>
<dbReference type="RefSeq" id="WP_262398469.1">
    <property type="nucleotide sequence ID" value="NZ_JACRTC010000013.1"/>
</dbReference>
<dbReference type="EMBL" id="JACRTC010000013">
    <property type="protein sequence ID" value="MBC8571442.1"/>
    <property type="molecule type" value="Genomic_DNA"/>
</dbReference>
<sequence>MTAIFKRELSAYFSSAVGFIFLAVFFAFGGFYFFLGNVLSNTTDMRAFFSSIFSVIMFLIPILTMRLMSEDKKLKTDQALLTAPVGLYGIVLGKYLSAVVVYLAAMAMTVVYAVTLAAFAPIDLSLFFGHLLGAIFLGLALIAIGEFISSLTESQVIAAVASFAVMMALMLIDTLSSVMPTQFLKDVIYGISFYTRYANFTLGVLSIADVIFFLSVAGLFLFFTVRVLEKKRWS</sequence>
<evidence type="ECO:0000256" key="5">
    <source>
        <dbReference type="ARBA" id="ARBA00023136"/>
    </source>
</evidence>